<name>A0A7V6DP55_9BACT</name>
<proteinExistence type="predicted"/>
<dbReference type="AlphaFoldDB" id="A0A7V6DP55"/>
<comment type="caution">
    <text evidence="3">The sequence shown here is derived from an EMBL/GenBank/DDBJ whole genome shotgun (WGS) entry which is preliminary data.</text>
</comment>
<dbReference type="PANTHER" id="PTHR30336:SF4">
    <property type="entry name" value="ENVELOPE BIOGENESIS FACTOR ELYC"/>
    <property type="match status" value="1"/>
</dbReference>
<feature type="transmembrane region" description="Helical" evidence="1">
    <location>
        <begin position="42"/>
        <end position="63"/>
    </location>
</feature>
<feature type="domain" description="DUF218" evidence="2">
    <location>
        <begin position="84"/>
        <end position="242"/>
    </location>
</feature>
<accession>A0A7V6DP55</accession>
<evidence type="ECO:0000313" key="3">
    <source>
        <dbReference type="EMBL" id="HHS28844.1"/>
    </source>
</evidence>
<dbReference type="CDD" id="cd06259">
    <property type="entry name" value="YdcF-like"/>
    <property type="match status" value="1"/>
</dbReference>
<dbReference type="PROSITE" id="PS51257">
    <property type="entry name" value="PROKAR_LIPOPROTEIN"/>
    <property type="match status" value="1"/>
</dbReference>
<dbReference type="Pfam" id="PF02698">
    <property type="entry name" value="DUF218"/>
    <property type="match status" value="1"/>
</dbReference>
<protein>
    <recommendedName>
        <fullName evidence="2">DUF218 domain-containing protein</fullName>
    </recommendedName>
</protein>
<evidence type="ECO:0000259" key="2">
    <source>
        <dbReference type="Pfam" id="PF02698"/>
    </source>
</evidence>
<dbReference type="InterPro" id="IPR003848">
    <property type="entry name" value="DUF218"/>
</dbReference>
<dbReference type="InterPro" id="IPR051599">
    <property type="entry name" value="Cell_Envelope_Assoc"/>
</dbReference>
<dbReference type="InterPro" id="IPR014729">
    <property type="entry name" value="Rossmann-like_a/b/a_fold"/>
</dbReference>
<dbReference type="GO" id="GO:0000270">
    <property type="term" value="P:peptidoglycan metabolic process"/>
    <property type="evidence" value="ECO:0007669"/>
    <property type="project" value="TreeGrafter"/>
</dbReference>
<evidence type="ECO:0000256" key="1">
    <source>
        <dbReference type="SAM" id="Phobius"/>
    </source>
</evidence>
<dbReference type="EMBL" id="DTGR01000061">
    <property type="protein sequence ID" value="HHS28844.1"/>
    <property type="molecule type" value="Genomic_DNA"/>
</dbReference>
<sequence length="255" mass="27989">MFLVKKIVGLITDPATLVLLLLACGFGGLLLTRNPRKRGLGWIALGLLGFYLFTTAPLPNFLLKTLERRYQPLTNSQKFPDIRYIVVLSGGMRFNNAVPPTSRLDASSSLRVAEGIRLFHLFSGAPALIMTGAGPWGDLGSRMAAFAASLGIPAAKLIPENHAKDTYGNAKEVQPLVTNEPFLLVTSAVHMPRAMLIFQKLGMKPIPAPADFRYSPHYFYEDFFPSGNNLSDMEAVTHEYLGLAYLYLFPGRAGK</sequence>
<reference evidence="3" key="1">
    <citation type="journal article" date="2020" name="mSystems">
        <title>Genome- and Community-Level Interaction Insights into Carbon Utilization and Element Cycling Functions of Hydrothermarchaeota in Hydrothermal Sediment.</title>
        <authorList>
            <person name="Zhou Z."/>
            <person name="Liu Y."/>
            <person name="Xu W."/>
            <person name="Pan J."/>
            <person name="Luo Z.H."/>
            <person name="Li M."/>
        </authorList>
    </citation>
    <scope>NUCLEOTIDE SEQUENCE [LARGE SCALE GENOMIC DNA]</scope>
    <source>
        <strain evidence="3">SpSt-767</strain>
    </source>
</reference>
<dbReference type="PANTHER" id="PTHR30336">
    <property type="entry name" value="INNER MEMBRANE PROTEIN, PROBABLE PERMEASE"/>
    <property type="match status" value="1"/>
</dbReference>
<keyword evidence="1" id="KW-0472">Membrane</keyword>
<feature type="transmembrane region" description="Helical" evidence="1">
    <location>
        <begin position="7"/>
        <end position="30"/>
    </location>
</feature>
<dbReference type="GO" id="GO:0043164">
    <property type="term" value="P:Gram-negative-bacterium-type cell wall biogenesis"/>
    <property type="evidence" value="ECO:0007669"/>
    <property type="project" value="TreeGrafter"/>
</dbReference>
<dbReference type="GO" id="GO:0005886">
    <property type="term" value="C:plasma membrane"/>
    <property type="evidence" value="ECO:0007669"/>
    <property type="project" value="TreeGrafter"/>
</dbReference>
<gene>
    <name evidence="3" type="ORF">ENV52_03980</name>
</gene>
<organism evidence="3">
    <name type="scientific">Desulfobacca acetoxidans</name>
    <dbReference type="NCBI Taxonomy" id="60893"/>
    <lineage>
        <taxon>Bacteria</taxon>
        <taxon>Pseudomonadati</taxon>
        <taxon>Thermodesulfobacteriota</taxon>
        <taxon>Desulfobaccia</taxon>
        <taxon>Desulfobaccales</taxon>
        <taxon>Desulfobaccaceae</taxon>
        <taxon>Desulfobacca</taxon>
    </lineage>
</organism>
<keyword evidence="1" id="KW-0812">Transmembrane</keyword>
<dbReference type="Gene3D" id="3.40.50.620">
    <property type="entry name" value="HUPs"/>
    <property type="match status" value="1"/>
</dbReference>
<keyword evidence="1" id="KW-1133">Transmembrane helix</keyword>